<proteinExistence type="predicted"/>
<evidence type="ECO:0000313" key="7">
    <source>
        <dbReference type="Proteomes" id="UP000238916"/>
    </source>
</evidence>
<dbReference type="GO" id="GO:0016879">
    <property type="term" value="F:ligase activity, forming carbon-nitrogen bonds"/>
    <property type="evidence" value="ECO:0007669"/>
    <property type="project" value="TreeGrafter"/>
</dbReference>
<dbReference type="Proteomes" id="UP000238916">
    <property type="component" value="Unassembled WGS sequence"/>
</dbReference>
<keyword evidence="2 4" id="KW-0547">Nucleotide-binding</keyword>
<dbReference type="EMBL" id="OMOF01000075">
    <property type="protein sequence ID" value="SPF36700.1"/>
    <property type="molecule type" value="Genomic_DNA"/>
</dbReference>
<sequence length="310" mass="33427">MRQRLRIGIMGTPKGAHGQDLAAALQDMGVEVVFVSPQKLTSFIPESPTISPDPAGAPINLRELDALLVRSLPGGSLEQVIYRVDVLHRLENLGLRIINRPGTIEKTVDKFYTSAILADAGLPVPQTVVTESIDQALEAVKGMEAVVVKPLFGSLGKGMVLVEDTEVAYRVFKALELGRSVYYLQKFLPHNNEDYRLLVVGGEVVGAMRRRGDSWKTNIACGAVAEYVQPDPVLEGLALKTAEILGADCVGVDILISHGLPYIIEANGIPGWSGLQSVSSVNIARVVAEYAVNQAQLAERTEKADNYAKS</sequence>
<dbReference type="InterPro" id="IPR011761">
    <property type="entry name" value="ATP-grasp"/>
</dbReference>
<dbReference type="PROSITE" id="PS50975">
    <property type="entry name" value="ATP_GRASP"/>
    <property type="match status" value="1"/>
</dbReference>
<protein>
    <recommendedName>
        <fullName evidence="5">ATP-grasp domain-containing protein</fullName>
    </recommendedName>
</protein>
<dbReference type="InterPro" id="IPR013815">
    <property type="entry name" value="ATP_grasp_subdomain_1"/>
</dbReference>
<reference evidence="7" key="1">
    <citation type="submission" date="2018-02" db="EMBL/GenBank/DDBJ databases">
        <authorList>
            <person name="Hausmann B."/>
        </authorList>
    </citation>
    <scope>NUCLEOTIDE SEQUENCE [LARGE SCALE GENOMIC DNA]</scope>
    <source>
        <strain evidence="7">Peat soil MAG SbF1</strain>
    </source>
</reference>
<dbReference type="NCBIfam" id="TIGR00768">
    <property type="entry name" value="rimK_fam"/>
    <property type="match status" value="1"/>
</dbReference>
<dbReference type="AlphaFoldDB" id="A0A2U3KAY1"/>
<dbReference type="SUPFAM" id="SSF56059">
    <property type="entry name" value="Glutathione synthetase ATP-binding domain-like"/>
    <property type="match status" value="1"/>
</dbReference>
<organism evidence="6 7">
    <name type="scientific">Candidatus Desulfosporosinus infrequens</name>
    <dbReference type="NCBI Taxonomy" id="2043169"/>
    <lineage>
        <taxon>Bacteria</taxon>
        <taxon>Bacillati</taxon>
        <taxon>Bacillota</taxon>
        <taxon>Clostridia</taxon>
        <taxon>Eubacteriales</taxon>
        <taxon>Desulfitobacteriaceae</taxon>
        <taxon>Desulfosporosinus</taxon>
    </lineage>
</organism>
<evidence type="ECO:0000256" key="4">
    <source>
        <dbReference type="PROSITE-ProRule" id="PRU00409"/>
    </source>
</evidence>
<dbReference type="InterPro" id="IPR004666">
    <property type="entry name" value="Rp_bS6_RimK/Lys_biosynth_LsyX"/>
</dbReference>
<keyword evidence="1" id="KW-0479">Metal-binding</keyword>
<dbReference type="GO" id="GO:0005524">
    <property type="term" value="F:ATP binding"/>
    <property type="evidence" value="ECO:0007669"/>
    <property type="project" value="UniProtKB-UniRule"/>
</dbReference>
<accession>A0A2U3KAY1</accession>
<dbReference type="PANTHER" id="PTHR21621">
    <property type="entry name" value="RIBOSOMAL PROTEIN S6 MODIFICATION PROTEIN"/>
    <property type="match status" value="1"/>
</dbReference>
<keyword evidence="3 4" id="KW-0067">ATP-binding</keyword>
<evidence type="ECO:0000256" key="3">
    <source>
        <dbReference type="ARBA" id="ARBA00022840"/>
    </source>
</evidence>
<dbReference type="OrthoDB" id="9786585at2"/>
<feature type="domain" description="ATP-grasp" evidence="5">
    <location>
        <begin position="114"/>
        <end position="292"/>
    </location>
</feature>
<evidence type="ECO:0000256" key="2">
    <source>
        <dbReference type="ARBA" id="ARBA00022741"/>
    </source>
</evidence>
<evidence type="ECO:0000313" key="6">
    <source>
        <dbReference type="EMBL" id="SPF36700.1"/>
    </source>
</evidence>
<dbReference type="PANTHER" id="PTHR21621:SF0">
    <property type="entry name" value="BETA-CITRYLGLUTAMATE SYNTHASE B-RELATED"/>
    <property type="match status" value="1"/>
</dbReference>
<dbReference type="Pfam" id="PF08443">
    <property type="entry name" value="RimK"/>
    <property type="match status" value="1"/>
</dbReference>
<name>A0A2U3KAY1_9FIRM</name>
<dbReference type="Gene3D" id="3.30.470.20">
    <property type="entry name" value="ATP-grasp fold, B domain"/>
    <property type="match status" value="1"/>
</dbReference>
<dbReference type="InterPro" id="IPR013651">
    <property type="entry name" value="ATP-grasp_RimK-type"/>
</dbReference>
<dbReference type="Gene3D" id="3.30.1490.20">
    <property type="entry name" value="ATP-grasp fold, A domain"/>
    <property type="match status" value="1"/>
</dbReference>
<evidence type="ECO:0000256" key="1">
    <source>
        <dbReference type="ARBA" id="ARBA00022723"/>
    </source>
</evidence>
<evidence type="ECO:0000259" key="5">
    <source>
        <dbReference type="PROSITE" id="PS50975"/>
    </source>
</evidence>
<gene>
    <name evidence="6" type="ORF">SBF1_1660005</name>
</gene>
<dbReference type="Gene3D" id="3.40.50.20">
    <property type="match status" value="1"/>
</dbReference>
<dbReference type="GO" id="GO:0046872">
    <property type="term" value="F:metal ion binding"/>
    <property type="evidence" value="ECO:0007669"/>
    <property type="project" value="UniProtKB-KW"/>
</dbReference>
<dbReference type="GO" id="GO:0005737">
    <property type="term" value="C:cytoplasm"/>
    <property type="evidence" value="ECO:0007669"/>
    <property type="project" value="TreeGrafter"/>
</dbReference>